<keyword evidence="3" id="KW-1185">Reference proteome</keyword>
<evidence type="ECO:0008006" key="4">
    <source>
        <dbReference type="Google" id="ProtNLM"/>
    </source>
</evidence>
<protein>
    <recommendedName>
        <fullName evidence="4">Secreted protein</fullName>
    </recommendedName>
</protein>
<sequence length="88" mass="10285">MRKRAFLFYFPLISVWSFQRPRFVAVPSGLHFVLSCRLQCHLPKNGNPDRSLPTSSLHCCQPHACVGYFTRFTDPFFLVRSLRPKLEN</sequence>
<gene>
    <name evidence="2" type="ORF">GDO78_022319</name>
</gene>
<keyword evidence="1" id="KW-0732">Signal</keyword>
<reference evidence="2" key="1">
    <citation type="thesis" date="2020" institute="ProQuest LLC" country="789 East Eisenhower Parkway, Ann Arbor, MI, USA">
        <title>Comparative Genomics and Chromosome Evolution.</title>
        <authorList>
            <person name="Mudd A.B."/>
        </authorList>
    </citation>
    <scope>NUCLEOTIDE SEQUENCE</scope>
    <source>
        <strain evidence="2">HN-11 Male</strain>
        <tissue evidence="2">Kidney and liver</tissue>
    </source>
</reference>
<evidence type="ECO:0000256" key="1">
    <source>
        <dbReference type="SAM" id="SignalP"/>
    </source>
</evidence>
<accession>A0A8J6B4R6</accession>
<feature type="signal peptide" evidence="1">
    <location>
        <begin position="1"/>
        <end position="17"/>
    </location>
</feature>
<comment type="caution">
    <text evidence="2">The sequence shown here is derived from an EMBL/GenBank/DDBJ whole genome shotgun (WGS) entry which is preliminary data.</text>
</comment>
<proteinExistence type="predicted"/>
<dbReference type="AlphaFoldDB" id="A0A8J6B4R6"/>
<evidence type="ECO:0000313" key="3">
    <source>
        <dbReference type="Proteomes" id="UP000770717"/>
    </source>
</evidence>
<dbReference type="Proteomes" id="UP000770717">
    <property type="component" value="Unassembled WGS sequence"/>
</dbReference>
<feature type="chain" id="PRO_5035203600" description="Secreted protein" evidence="1">
    <location>
        <begin position="18"/>
        <end position="88"/>
    </location>
</feature>
<dbReference type="EMBL" id="WNTK01007893">
    <property type="protein sequence ID" value="KAG9463139.1"/>
    <property type="molecule type" value="Genomic_DNA"/>
</dbReference>
<organism evidence="2 3">
    <name type="scientific">Eleutherodactylus coqui</name>
    <name type="common">Puerto Rican coqui</name>
    <dbReference type="NCBI Taxonomy" id="57060"/>
    <lineage>
        <taxon>Eukaryota</taxon>
        <taxon>Metazoa</taxon>
        <taxon>Chordata</taxon>
        <taxon>Craniata</taxon>
        <taxon>Vertebrata</taxon>
        <taxon>Euteleostomi</taxon>
        <taxon>Amphibia</taxon>
        <taxon>Batrachia</taxon>
        <taxon>Anura</taxon>
        <taxon>Neobatrachia</taxon>
        <taxon>Hyloidea</taxon>
        <taxon>Eleutherodactylidae</taxon>
        <taxon>Eleutherodactylinae</taxon>
        <taxon>Eleutherodactylus</taxon>
        <taxon>Eleutherodactylus</taxon>
    </lineage>
</organism>
<name>A0A8J6B4R6_ELECQ</name>
<evidence type="ECO:0000313" key="2">
    <source>
        <dbReference type="EMBL" id="KAG9463139.1"/>
    </source>
</evidence>